<organism evidence="3 4">
    <name type="scientific">Massilia norwichensis</name>
    <dbReference type="NCBI Taxonomy" id="1442366"/>
    <lineage>
        <taxon>Bacteria</taxon>
        <taxon>Pseudomonadati</taxon>
        <taxon>Pseudomonadota</taxon>
        <taxon>Betaproteobacteria</taxon>
        <taxon>Burkholderiales</taxon>
        <taxon>Oxalobacteraceae</taxon>
        <taxon>Telluria group</taxon>
        <taxon>Massilia</taxon>
    </lineage>
</organism>
<dbReference type="Proteomes" id="UP001205560">
    <property type="component" value="Unassembled WGS sequence"/>
</dbReference>
<dbReference type="PANTHER" id="PTHR30203">
    <property type="entry name" value="OUTER MEMBRANE CATION EFFLUX PROTEIN"/>
    <property type="match status" value="1"/>
</dbReference>
<keyword evidence="2" id="KW-1134">Transmembrane beta strand</keyword>
<keyword evidence="4" id="KW-1185">Reference proteome</keyword>
<dbReference type="InterPro" id="IPR010131">
    <property type="entry name" value="MdtP/NodT-like"/>
</dbReference>
<protein>
    <submittedName>
        <fullName evidence="3">Efflux transporter outer membrane subunit</fullName>
    </submittedName>
</protein>
<dbReference type="InterPro" id="IPR003423">
    <property type="entry name" value="OMP_efflux"/>
</dbReference>
<comment type="caution">
    <text evidence="3">The sequence shown here is derived from an EMBL/GenBank/DDBJ whole genome shotgun (WGS) entry which is preliminary data.</text>
</comment>
<comment type="subcellular location">
    <subcellularLocation>
        <location evidence="2">Cell membrane</location>
        <topology evidence="2">Lipid-anchor</topology>
    </subcellularLocation>
</comment>
<proteinExistence type="inferred from homology"/>
<evidence type="ECO:0000256" key="2">
    <source>
        <dbReference type="RuleBase" id="RU362097"/>
    </source>
</evidence>
<dbReference type="EMBL" id="JANUGX010000004">
    <property type="protein sequence ID" value="MCS0588655.1"/>
    <property type="molecule type" value="Genomic_DNA"/>
</dbReference>
<keyword evidence="2" id="KW-0472">Membrane</keyword>
<sequence length="551" mass="57559">MSVTMIDPVHPTPQAEQAWDRALDEALARPKRRTVAQPLVKTVAKFAPRFATVLAALLLSACAAPAFHQPSVATPAAFKEALVAPAASPEAVRSAADGSTWKIAQPAEAQPRGEWWKAFKDSRLDSLIAQATASNQNLSVAAARVKQARAIAGIAEADRVPQVGVGVGAQRARLSPLEANVAPGTAIAPATSYRASLSASYELDLFGRVSSNVAAARGDALATEATFRSVLLSLQADVAQTYFRLRALDAEIATVNQTVRLREESVRVTGRRFELGDIGEFDLSRAKTELSTARAEAIGLQRQRATAEHALAVLLGQPASNFGTVSDPLEATVSLPLIPAGLPSSLLERRPDIAGAQRAMEAANARIGVARSAMFPALSIGADGGGVAGTFGDVFKWSSRSWLLGATLAMPLIDGGRNRSNVVRSEAALEEAVGSYRQSVLVAFAEVEDKLAGLRVLAGQGAEIEQALAAARRSADLAQKLYDAGRSGYLELLDAQRNLEAVERSAVQLRGDRAITTVALIRALGGGWDAAPGAAPAPAPTAAVALALASK</sequence>
<dbReference type="Pfam" id="PF02321">
    <property type="entry name" value="OEP"/>
    <property type="match status" value="2"/>
</dbReference>
<keyword evidence="2" id="KW-0564">Palmitate</keyword>
<evidence type="ECO:0000256" key="1">
    <source>
        <dbReference type="ARBA" id="ARBA00007613"/>
    </source>
</evidence>
<dbReference type="SUPFAM" id="SSF56954">
    <property type="entry name" value="Outer membrane efflux proteins (OEP)"/>
    <property type="match status" value="1"/>
</dbReference>
<evidence type="ECO:0000313" key="3">
    <source>
        <dbReference type="EMBL" id="MCS0588655.1"/>
    </source>
</evidence>
<keyword evidence="2" id="KW-0449">Lipoprotein</keyword>
<reference evidence="3 4" key="1">
    <citation type="submission" date="2022-08" db="EMBL/GenBank/DDBJ databases">
        <title>Reclassification of Massilia species as members of the genera Telluria, Duganella, Pseudoduganella, Mokoshia gen. nov. and Zemynaea gen. nov. using orthogonal and non-orthogonal genome-based approaches.</title>
        <authorList>
            <person name="Bowman J.P."/>
        </authorList>
    </citation>
    <scope>NUCLEOTIDE SEQUENCE [LARGE SCALE GENOMIC DNA]</scope>
    <source>
        <strain evidence="3 4">LMG 28164</strain>
    </source>
</reference>
<dbReference type="Gene3D" id="1.20.1600.10">
    <property type="entry name" value="Outer membrane efflux proteins (OEP)"/>
    <property type="match status" value="1"/>
</dbReference>
<dbReference type="PANTHER" id="PTHR30203:SF33">
    <property type="entry name" value="BLR4455 PROTEIN"/>
    <property type="match status" value="1"/>
</dbReference>
<evidence type="ECO:0000313" key="4">
    <source>
        <dbReference type="Proteomes" id="UP001205560"/>
    </source>
</evidence>
<dbReference type="Gene3D" id="2.20.200.10">
    <property type="entry name" value="Outer membrane efflux proteins (OEP)"/>
    <property type="match status" value="1"/>
</dbReference>
<accession>A0ABT2A3K1</accession>
<name>A0ABT2A3K1_9BURK</name>
<gene>
    <name evidence="3" type="ORF">NX782_05510</name>
</gene>
<keyword evidence="2" id="KW-0812">Transmembrane</keyword>
<comment type="similarity">
    <text evidence="1 2">Belongs to the outer membrane factor (OMF) (TC 1.B.17) family.</text>
</comment>
<dbReference type="NCBIfam" id="TIGR01845">
    <property type="entry name" value="outer_NodT"/>
    <property type="match status" value="1"/>
</dbReference>